<dbReference type="STRING" id="591159.SSQG_05934"/>
<dbReference type="EMBL" id="GG657757">
    <property type="protein sequence ID" value="EFL35416.1"/>
    <property type="molecule type" value="Genomic_DNA"/>
</dbReference>
<evidence type="ECO:0000313" key="2">
    <source>
        <dbReference type="EMBL" id="EFL35416.1"/>
    </source>
</evidence>
<feature type="transmembrane region" description="Helical" evidence="1">
    <location>
        <begin position="36"/>
        <end position="56"/>
    </location>
</feature>
<sequence length="117" mass="12326">MTGCVGPWRLTVGGQGPRPNGPAQCTSRGDLALSRWWYALISAAACLMGFLVAAALGDWADEHEVGWLSSGCVAIGGALLGIGLVMAGRALLPGRLRRAMFRVPPPEGRHRRPGPPR</sequence>
<reference evidence="3" key="1">
    <citation type="submission" date="2009-02" db="EMBL/GenBank/DDBJ databases">
        <title>Annotation of Streptomyces viridochromogenes strain DSM 40736.</title>
        <authorList>
            <consortium name="The Broad Institute Genome Sequencing Platform"/>
            <consortium name="Broad Institute Microbial Sequencing Center"/>
            <person name="Fischbach M."/>
            <person name="Godfrey P."/>
            <person name="Ward D."/>
            <person name="Young S."/>
            <person name="Zeng Q."/>
            <person name="Koehrsen M."/>
            <person name="Alvarado L."/>
            <person name="Berlin A.M."/>
            <person name="Bochicchio J."/>
            <person name="Borenstein D."/>
            <person name="Chapman S.B."/>
            <person name="Chen Z."/>
            <person name="Engels R."/>
            <person name="Freedman E."/>
            <person name="Gellesch M."/>
            <person name="Goldberg J."/>
            <person name="Griggs A."/>
            <person name="Gujja S."/>
            <person name="Heilman E.R."/>
            <person name="Heiman D.I."/>
            <person name="Hepburn T.A."/>
            <person name="Howarth C."/>
            <person name="Jen D."/>
            <person name="Larson L."/>
            <person name="Lewis B."/>
            <person name="Mehta T."/>
            <person name="Park D."/>
            <person name="Pearson M."/>
            <person name="Richards J."/>
            <person name="Roberts A."/>
            <person name="Saif S."/>
            <person name="Shea T.D."/>
            <person name="Shenoy N."/>
            <person name="Sisk P."/>
            <person name="Stolte C."/>
            <person name="Sykes S.N."/>
            <person name="Thomson T."/>
            <person name="Walk T."/>
            <person name="White J."/>
            <person name="Yandava C."/>
            <person name="Straight P."/>
            <person name="Clardy J."/>
            <person name="Hung D."/>
            <person name="Kolter R."/>
            <person name="Mekalanos J."/>
            <person name="Walker S."/>
            <person name="Walsh C.T."/>
            <person name="Wieland-Brown L.C."/>
            <person name="Haas B."/>
            <person name="Nusbaum C."/>
            <person name="Birren B."/>
        </authorList>
    </citation>
    <scope>NUCLEOTIDE SEQUENCE [LARGE SCALE GENOMIC DNA]</scope>
    <source>
        <strain evidence="3">DSM 40736 / JCM 4977 / BCRC 1201 / Tue 494</strain>
    </source>
</reference>
<dbReference type="HOGENOM" id="CLU_2083625_0_0_11"/>
<dbReference type="Proteomes" id="UP000004184">
    <property type="component" value="Unassembled WGS sequence"/>
</dbReference>
<evidence type="ECO:0000313" key="3">
    <source>
        <dbReference type="Proteomes" id="UP000004184"/>
    </source>
</evidence>
<keyword evidence="1" id="KW-0472">Membrane</keyword>
<keyword evidence="1" id="KW-1133">Transmembrane helix</keyword>
<keyword evidence="1" id="KW-0812">Transmembrane</keyword>
<accession>D9WZB3</accession>
<organism evidence="2 3">
    <name type="scientific">Streptomyces viridochromogenes (strain DSM 40736 / JCM 4977 / BCRC 1201 / Tue 494)</name>
    <dbReference type="NCBI Taxonomy" id="591159"/>
    <lineage>
        <taxon>Bacteria</taxon>
        <taxon>Bacillati</taxon>
        <taxon>Actinomycetota</taxon>
        <taxon>Actinomycetes</taxon>
        <taxon>Kitasatosporales</taxon>
        <taxon>Streptomycetaceae</taxon>
        <taxon>Streptomyces</taxon>
    </lineage>
</organism>
<gene>
    <name evidence="2" type="ORF">SSQG_05934</name>
</gene>
<name>D9WZB3_STRVT</name>
<protein>
    <submittedName>
        <fullName evidence="2">Predicted protein</fullName>
    </submittedName>
</protein>
<dbReference type="AlphaFoldDB" id="D9WZB3"/>
<proteinExistence type="predicted"/>
<keyword evidence="3" id="KW-1185">Reference proteome</keyword>
<evidence type="ECO:0000256" key="1">
    <source>
        <dbReference type="SAM" id="Phobius"/>
    </source>
</evidence>
<feature type="transmembrane region" description="Helical" evidence="1">
    <location>
        <begin position="68"/>
        <end position="92"/>
    </location>
</feature>